<evidence type="ECO:0000313" key="1">
    <source>
        <dbReference type="EMBL" id="ARQ97073.1"/>
    </source>
</evidence>
<dbReference type="GO" id="GO:0008168">
    <property type="term" value="F:methyltransferase activity"/>
    <property type="evidence" value="ECO:0007669"/>
    <property type="project" value="UniProtKB-KW"/>
</dbReference>
<keyword evidence="1" id="KW-0808">Transferase</keyword>
<dbReference type="GO" id="GO:0032259">
    <property type="term" value="P:methylation"/>
    <property type="evidence" value="ECO:0007669"/>
    <property type="project" value="UniProtKB-KW"/>
</dbReference>
<reference evidence="2" key="2">
    <citation type="journal article" date="2017" name="Genome Biol. Evol.">
        <title>Comparative genomic analysis identifies a Campylobacter clade deficient in selenium metabolism.</title>
        <authorList>
            <person name="Miller W.G."/>
            <person name="Yee E."/>
            <person name="Lopes B.S."/>
            <person name="Chapman M.H."/>
            <person name="Huynh S."/>
            <person name="Bono J.L."/>
            <person name="Parker C.T."/>
            <person name="Strachan N.J.C."/>
            <person name="Forbes K.J."/>
        </authorList>
    </citation>
    <scope>NUCLEOTIDE SEQUENCE [LARGE SCALE GENOMIC DNA]</scope>
    <source>
        <strain evidence="2">NCTC 13004</strain>
    </source>
</reference>
<proteinExistence type="predicted"/>
<organism evidence="1 2">
    <name type="scientific">Campylobacter lanienae NCTC 13004</name>
    <dbReference type="NCBI Taxonomy" id="1031753"/>
    <lineage>
        <taxon>Bacteria</taxon>
        <taxon>Pseudomonadati</taxon>
        <taxon>Campylobacterota</taxon>
        <taxon>Epsilonproteobacteria</taxon>
        <taxon>Campylobacterales</taxon>
        <taxon>Campylobacteraceae</taxon>
        <taxon>Campylobacter</taxon>
    </lineage>
</organism>
<evidence type="ECO:0000313" key="2">
    <source>
        <dbReference type="Proteomes" id="UP000202031"/>
    </source>
</evidence>
<accession>A0A1X9SLG1</accession>
<dbReference type="RefSeq" id="WP_100590421.1">
    <property type="nucleotide sequence ID" value="NZ_CP015578.1"/>
</dbReference>
<dbReference type="Gene3D" id="3.40.50.150">
    <property type="entry name" value="Vaccinia Virus protein VP39"/>
    <property type="match status" value="1"/>
</dbReference>
<dbReference type="Proteomes" id="UP000202031">
    <property type="component" value="Chromosome"/>
</dbReference>
<dbReference type="EMBL" id="CP015578">
    <property type="protein sequence ID" value="ARQ97073.1"/>
    <property type="molecule type" value="Genomic_DNA"/>
</dbReference>
<dbReference type="KEGG" id="clx:CLAN_0308"/>
<dbReference type="PANTHER" id="PTHR43861">
    <property type="entry name" value="TRANS-ACONITATE 2-METHYLTRANSFERASE-RELATED"/>
    <property type="match status" value="1"/>
</dbReference>
<protein>
    <submittedName>
        <fullName evidence="1">SAM-dependent methyltransferase</fullName>
    </submittedName>
</protein>
<gene>
    <name evidence="1" type="ORF">CLAN_0308</name>
</gene>
<sequence>MLKNSLYWDEFYKSEHKEIAKPTLFANFIYETYIKDQNIANLIEFGCGNGRDSLYFAKNNLSVTAIDSSHIAINALKKQNSDIRWINADFTISLDIRDKFDICYSRFTLHAIDDAGQNGLIENIKALLKPNGLFVIEARSINDGKFGLGQKVGKNAFIFDNHYRRFIDPNELKIALSNSGFNIIYIDESGEFAPIKDENCVCIRVVARY</sequence>
<dbReference type="Pfam" id="PF13489">
    <property type="entry name" value="Methyltransf_23"/>
    <property type="match status" value="1"/>
</dbReference>
<dbReference type="SUPFAM" id="SSF53335">
    <property type="entry name" value="S-adenosyl-L-methionine-dependent methyltransferases"/>
    <property type="match status" value="1"/>
</dbReference>
<name>A0A1X9SLG1_9BACT</name>
<reference evidence="2" key="1">
    <citation type="journal article" date="2017" name="Genome Biol. Evol.">
        <title>Comparative Genomic Analysis Identifies a Campylobacter Clade Deficient in Selenium Metabolism.</title>
        <authorList>
            <person name="Miller W.G."/>
            <person name="Yee E."/>
            <person name="Lopes B.S."/>
            <person name="Chapman M.H."/>
            <person name="Huynh S."/>
            <person name="Bono J.L."/>
            <person name="Parker C.T."/>
            <person name="Strachan N.J.C."/>
            <person name="Forbes K.J."/>
        </authorList>
    </citation>
    <scope>NUCLEOTIDE SEQUENCE [LARGE SCALE GENOMIC DNA]</scope>
    <source>
        <strain evidence="2">NCTC 13004</strain>
    </source>
</reference>
<dbReference type="GeneID" id="46920779"/>
<keyword evidence="1" id="KW-0489">Methyltransferase</keyword>
<dbReference type="CDD" id="cd02440">
    <property type="entry name" value="AdoMet_MTases"/>
    <property type="match status" value="1"/>
</dbReference>
<dbReference type="InterPro" id="IPR029063">
    <property type="entry name" value="SAM-dependent_MTases_sf"/>
</dbReference>
<dbReference type="AlphaFoldDB" id="A0A1X9SLG1"/>